<dbReference type="Gramene" id="mRNA:HanXRQr2_Chr08g0336181">
    <property type="protein sequence ID" value="CDS:HanXRQr2_Chr08g0336181.1"/>
    <property type="gene ID" value="HanXRQr2_Chr08g0336181"/>
</dbReference>
<dbReference type="SUPFAM" id="SSF88697">
    <property type="entry name" value="PUA domain-like"/>
    <property type="match status" value="1"/>
</dbReference>
<dbReference type="Gene3D" id="2.30.280.10">
    <property type="entry name" value="SRA-YDG"/>
    <property type="match status" value="1"/>
</dbReference>
<sequence>MKMTSENVIHRKRRLDGSNSCNHRTMVQAVRDFPPGCGTMVQAVRDFPPGCGINEAERKPLKTLAKAHSDLGNITSHGNETKPKELERNKSYVVSRPAGKVKFWDPTCTKAPIRTKNFNNVDSSSRNMTPNSEKALVSARPVENSKVKSFEPIELVRSKSYLGARSTAKVIFWDPTCEVQKSEDTTTVVSDKEKTRRKKMKEAMALFDQVYESVYQENKMKRDSKKIPPSCVPMEVAKIVKRKLKWMDPEKIAGSVCGVQIGDKFKFRSQLMMVGLHSQPHSGIDYANIEGQNVAISVVDARRYSNESGSSDTLIYSGHGGSGLYGSNVPAEDQKLVRGNMAMKNSMDAKTPVRVMRKVGGFGKDVFVYDGLYVVEKCTQGKSEEGKVVFKFHLERVPGQPSLHNMMSRWVTCTICAPF</sequence>
<keyword evidence="2 3" id="KW-0539">Nucleus</keyword>
<gene>
    <name evidence="5" type="ORF">HanXRQr2_Chr08g0336181</name>
</gene>
<dbReference type="Proteomes" id="UP000215914">
    <property type="component" value="Unassembled WGS sequence"/>
</dbReference>
<comment type="subcellular location">
    <subcellularLocation>
        <location evidence="1">Chromosome</location>
    </subcellularLocation>
    <subcellularLocation>
        <location evidence="3">Nucleus</location>
    </subcellularLocation>
</comment>
<reference evidence="5" key="1">
    <citation type="journal article" date="2017" name="Nature">
        <title>The sunflower genome provides insights into oil metabolism, flowering and Asterid evolution.</title>
        <authorList>
            <person name="Badouin H."/>
            <person name="Gouzy J."/>
            <person name="Grassa C.J."/>
            <person name="Murat F."/>
            <person name="Staton S.E."/>
            <person name="Cottret L."/>
            <person name="Lelandais-Briere C."/>
            <person name="Owens G.L."/>
            <person name="Carrere S."/>
            <person name="Mayjonade B."/>
            <person name="Legrand L."/>
            <person name="Gill N."/>
            <person name="Kane N.C."/>
            <person name="Bowers J.E."/>
            <person name="Hubner S."/>
            <person name="Bellec A."/>
            <person name="Berard A."/>
            <person name="Berges H."/>
            <person name="Blanchet N."/>
            <person name="Boniface M.C."/>
            <person name="Brunel D."/>
            <person name="Catrice O."/>
            <person name="Chaidir N."/>
            <person name="Claudel C."/>
            <person name="Donnadieu C."/>
            <person name="Faraut T."/>
            <person name="Fievet G."/>
            <person name="Helmstetter N."/>
            <person name="King M."/>
            <person name="Knapp S.J."/>
            <person name="Lai Z."/>
            <person name="Le Paslier M.C."/>
            <person name="Lippi Y."/>
            <person name="Lorenzon L."/>
            <person name="Mandel J.R."/>
            <person name="Marage G."/>
            <person name="Marchand G."/>
            <person name="Marquand E."/>
            <person name="Bret-Mestries E."/>
            <person name="Morien E."/>
            <person name="Nambeesan S."/>
            <person name="Nguyen T."/>
            <person name="Pegot-Espagnet P."/>
            <person name="Pouilly N."/>
            <person name="Raftis F."/>
            <person name="Sallet E."/>
            <person name="Schiex T."/>
            <person name="Thomas J."/>
            <person name="Vandecasteele C."/>
            <person name="Vares D."/>
            <person name="Vear F."/>
            <person name="Vautrin S."/>
            <person name="Crespi M."/>
            <person name="Mangin B."/>
            <person name="Burke J.M."/>
            <person name="Salse J."/>
            <person name="Munos S."/>
            <person name="Vincourt P."/>
            <person name="Rieseberg L.H."/>
            <person name="Langlade N.B."/>
        </authorList>
    </citation>
    <scope>NUCLEOTIDE SEQUENCE</scope>
    <source>
        <tissue evidence="5">Leaves</tissue>
    </source>
</reference>
<dbReference type="InterPro" id="IPR015947">
    <property type="entry name" value="PUA-like_sf"/>
</dbReference>
<name>A0A9K3IEM7_HELAN</name>
<dbReference type="OrthoDB" id="5792673at2759"/>
<dbReference type="InterPro" id="IPR003105">
    <property type="entry name" value="SRA_YDG"/>
</dbReference>
<dbReference type="PANTHER" id="PTHR45660">
    <property type="entry name" value="HISTONE-LYSINE N-METHYLTRANSFERASE SETMAR"/>
    <property type="match status" value="1"/>
</dbReference>
<organism evidence="5 6">
    <name type="scientific">Helianthus annuus</name>
    <name type="common">Common sunflower</name>
    <dbReference type="NCBI Taxonomy" id="4232"/>
    <lineage>
        <taxon>Eukaryota</taxon>
        <taxon>Viridiplantae</taxon>
        <taxon>Streptophyta</taxon>
        <taxon>Embryophyta</taxon>
        <taxon>Tracheophyta</taxon>
        <taxon>Spermatophyta</taxon>
        <taxon>Magnoliopsida</taxon>
        <taxon>eudicotyledons</taxon>
        <taxon>Gunneridae</taxon>
        <taxon>Pentapetalae</taxon>
        <taxon>asterids</taxon>
        <taxon>campanulids</taxon>
        <taxon>Asterales</taxon>
        <taxon>Asteraceae</taxon>
        <taxon>Asteroideae</taxon>
        <taxon>Heliantheae alliance</taxon>
        <taxon>Heliantheae</taxon>
        <taxon>Helianthus</taxon>
    </lineage>
</organism>
<protein>
    <submittedName>
        <fullName evidence="5">PUA-like superfamily, SRA-YDG superfamily protein</fullName>
    </submittedName>
</protein>
<evidence type="ECO:0000256" key="1">
    <source>
        <dbReference type="ARBA" id="ARBA00004286"/>
    </source>
</evidence>
<dbReference type="PANTHER" id="PTHR45660:SF46">
    <property type="entry name" value="HISTONE-LYSINE N-METHYLTRANSFERASE, H3 LYSINE-9 SPECIFIC SUVH6"/>
    <property type="match status" value="1"/>
</dbReference>
<evidence type="ECO:0000313" key="6">
    <source>
        <dbReference type="Proteomes" id="UP000215914"/>
    </source>
</evidence>
<accession>A0A9K3IEM7</accession>
<dbReference type="GO" id="GO:0003690">
    <property type="term" value="F:double-stranded DNA binding"/>
    <property type="evidence" value="ECO:0000318"/>
    <property type="project" value="GO_Central"/>
</dbReference>
<dbReference type="AlphaFoldDB" id="A0A9K3IEM7"/>
<evidence type="ECO:0000313" key="5">
    <source>
        <dbReference type="EMBL" id="KAF5795136.1"/>
    </source>
</evidence>
<reference evidence="5" key="2">
    <citation type="submission" date="2020-06" db="EMBL/GenBank/DDBJ databases">
        <title>Helianthus annuus Genome sequencing and assembly Release 2.</title>
        <authorList>
            <person name="Gouzy J."/>
            <person name="Langlade N."/>
            <person name="Munos S."/>
        </authorList>
    </citation>
    <scope>NUCLEOTIDE SEQUENCE</scope>
    <source>
        <tissue evidence="5">Leaves</tissue>
    </source>
</reference>
<dbReference type="SMART" id="SM00466">
    <property type="entry name" value="SRA"/>
    <property type="match status" value="1"/>
</dbReference>
<dbReference type="GO" id="GO:0005634">
    <property type="term" value="C:nucleus"/>
    <property type="evidence" value="ECO:0007669"/>
    <property type="project" value="UniProtKB-SubCell"/>
</dbReference>
<dbReference type="InterPro" id="IPR036987">
    <property type="entry name" value="SRA-YDG_sf"/>
</dbReference>
<dbReference type="EMBL" id="MNCJ02000323">
    <property type="protein sequence ID" value="KAF5795136.1"/>
    <property type="molecule type" value="Genomic_DNA"/>
</dbReference>
<dbReference type="PROSITE" id="PS51015">
    <property type="entry name" value="YDG"/>
    <property type="match status" value="1"/>
</dbReference>
<evidence type="ECO:0000259" key="4">
    <source>
        <dbReference type="PROSITE" id="PS51015"/>
    </source>
</evidence>
<dbReference type="InterPro" id="IPR051357">
    <property type="entry name" value="H3K9_HMTase_SUVAR3-9"/>
</dbReference>
<proteinExistence type="predicted"/>
<evidence type="ECO:0000256" key="2">
    <source>
        <dbReference type="ARBA" id="ARBA00023242"/>
    </source>
</evidence>
<keyword evidence="6" id="KW-1185">Reference proteome</keyword>
<evidence type="ECO:0000256" key="3">
    <source>
        <dbReference type="PROSITE-ProRule" id="PRU00358"/>
    </source>
</evidence>
<dbReference type="Pfam" id="PF02182">
    <property type="entry name" value="SAD_SRA"/>
    <property type="match status" value="1"/>
</dbReference>
<feature type="domain" description="YDG" evidence="4">
    <location>
        <begin position="254"/>
        <end position="396"/>
    </location>
</feature>
<dbReference type="GO" id="GO:0042054">
    <property type="term" value="F:histone methyltransferase activity"/>
    <property type="evidence" value="ECO:0000318"/>
    <property type="project" value="GO_Central"/>
</dbReference>
<comment type="caution">
    <text evidence="5">The sequence shown here is derived from an EMBL/GenBank/DDBJ whole genome shotgun (WGS) entry which is preliminary data.</text>
</comment>
<dbReference type="GO" id="GO:0005694">
    <property type="term" value="C:chromosome"/>
    <property type="evidence" value="ECO:0007669"/>
    <property type="project" value="UniProtKB-SubCell"/>
</dbReference>